<evidence type="ECO:0000256" key="2">
    <source>
        <dbReference type="ARBA" id="ARBA00005895"/>
    </source>
</evidence>
<dbReference type="OrthoDB" id="8921675at2759"/>
<keyword evidence="5" id="KW-0375">Hydrogen ion transport</keyword>
<dbReference type="GO" id="GO:0045259">
    <property type="term" value="C:proton-transporting ATP synthase complex"/>
    <property type="evidence" value="ECO:0007669"/>
    <property type="project" value="UniProtKB-KW"/>
</dbReference>
<proteinExistence type="inferred from homology"/>
<dbReference type="Proteomes" id="UP000274756">
    <property type="component" value="Unassembled WGS sequence"/>
</dbReference>
<dbReference type="Pfam" id="PF10206">
    <property type="entry name" value="WRW"/>
    <property type="match status" value="1"/>
</dbReference>
<evidence type="ECO:0000256" key="7">
    <source>
        <dbReference type="ARBA" id="ARBA00023128"/>
    </source>
</evidence>
<sequence length="133" mass="16241">MWFLRNLPRPDSFWIRPNFFAFYGRFVERMGVFFYNEVISRTSLGLKDPRWNPRVHGIYCHFRYYGKLDTKLLDVKIRDLPAWFGRREKTLKAMYSEFQRNVARICHLYLSPVYENAVVFMIDNESFVFSFIR</sequence>
<evidence type="ECO:0000256" key="6">
    <source>
        <dbReference type="ARBA" id="ARBA00023065"/>
    </source>
</evidence>
<gene>
    <name evidence="10" type="ORF">DME_LOCUS5513</name>
</gene>
<reference evidence="10 12" key="2">
    <citation type="submission" date="2018-11" db="EMBL/GenBank/DDBJ databases">
        <authorList>
            <consortium name="Pathogen Informatics"/>
        </authorList>
    </citation>
    <scope>NUCLEOTIDE SEQUENCE [LARGE SCALE GENOMIC DNA]</scope>
</reference>
<keyword evidence="12" id="KW-1185">Reference proteome</keyword>
<evidence type="ECO:0000313" key="11">
    <source>
        <dbReference type="Proteomes" id="UP000038040"/>
    </source>
</evidence>
<protein>
    <submittedName>
        <fullName evidence="13">AGPT-Pplase1 domain-containing protein</fullName>
    </submittedName>
</protein>
<comment type="subcellular location">
    <subcellularLocation>
        <location evidence="1">Mitochondrion membrane</location>
    </subcellularLocation>
</comment>
<dbReference type="STRING" id="318479.A0A0N4U360"/>
<accession>A0A0N4U360</accession>
<evidence type="ECO:0000256" key="9">
    <source>
        <dbReference type="ARBA" id="ARBA00023310"/>
    </source>
</evidence>
<dbReference type="AlphaFoldDB" id="A0A0N4U360"/>
<keyword evidence="9" id="KW-0066">ATP synthesis</keyword>
<dbReference type="GO" id="GO:0006754">
    <property type="term" value="P:ATP biosynthetic process"/>
    <property type="evidence" value="ECO:0007669"/>
    <property type="project" value="UniProtKB-KW"/>
</dbReference>
<keyword evidence="8" id="KW-0472">Membrane</keyword>
<dbReference type="EMBL" id="UYYG01001152">
    <property type="protein sequence ID" value="VDN55540.1"/>
    <property type="molecule type" value="Genomic_DNA"/>
</dbReference>
<dbReference type="GO" id="GO:1902600">
    <property type="term" value="P:proton transmembrane transport"/>
    <property type="evidence" value="ECO:0007669"/>
    <property type="project" value="UniProtKB-KW"/>
</dbReference>
<evidence type="ECO:0000256" key="5">
    <source>
        <dbReference type="ARBA" id="ARBA00022781"/>
    </source>
</evidence>
<dbReference type="InterPro" id="IPR019344">
    <property type="entry name" value="F1F0-ATPsyn_F_prd"/>
</dbReference>
<evidence type="ECO:0000256" key="4">
    <source>
        <dbReference type="ARBA" id="ARBA00022547"/>
    </source>
</evidence>
<evidence type="ECO:0000313" key="10">
    <source>
        <dbReference type="EMBL" id="VDN55540.1"/>
    </source>
</evidence>
<reference evidence="13" key="1">
    <citation type="submission" date="2017-02" db="UniProtKB">
        <authorList>
            <consortium name="WormBaseParasite"/>
        </authorList>
    </citation>
    <scope>IDENTIFICATION</scope>
</reference>
<name>A0A0N4U360_DRAME</name>
<keyword evidence="3" id="KW-0813">Transport</keyword>
<evidence type="ECO:0000256" key="8">
    <source>
        <dbReference type="ARBA" id="ARBA00023136"/>
    </source>
</evidence>
<evidence type="ECO:0000256" key="1">
    <source>
        <dbReference type="ARBA" id="ARBA00004325"/>
    </source>
</evidence>
<organism evidence="11 13">
    <name type="scientific">Dracunculus medinensis</name>
    <name type="common">Guinea worm</name>
    <dbReference type="NCBI Taxonomy" id="318479"/>
    <lineage>
        <taxon>Eukaryota</taxon>
        <taxon>Metazoa</taxon>
        <taxon>Ecdysozoa</taxon>
        <taxon>Nematoda</taxon>
        <taxon>Chromadorea</taxon>
        <taxon>Rhabditida</taxon>
        <taxon>Spirurina</taxon>
        <taxon>Dracunculoidea</taxon>
        <taxon>Dracunculidae</taxon>
        <taxon>Dracunculus</taxon>
    </lineage>
</organism>
<evidence type="ECO:0000313" key="13">
    <source>
        <dbReference type="WBParaSite" id="DME_0000115301-mRNA-1"/>
    </source>
</evidence>
<evidence type="ECO:0000256" key="3">
    <source>
        <dbReference type="ARBA" id="ARBA00022448"/>
    </source>
</evidence>
<keyword evidence="4" id="KW-0138">CF(0)</keyword>
<keyword evidence="7" id="KW-0496">Mitochondrion</keyword>
<dbReference type="WBParaSite" id="DME_0000115301-mRNA-1">
    <property type="protein sequence ID" value="DME_0000115301-mRNA-1"/>
    <property type="gene ID" value="DME_0000115301"/>
</dbReference>
<evidence type="ECO:0000313" key="12">
    <source>
        <dbReference type="Proteomes" id="UP000274756"/>
    </source>
</evidence>
<dbReference type="Proteomes" id="UP000038040">
    <property type="component" value="Unplaced"/>
</dbReference>
<comment type="similarity">
    <text evidence="2">Belongs to the ATPase F chain family.</text>
</comment>
<dbReference type="GO" id="GO:0031966">
    <property type="term" value="C:mitochondrial membrane"/>
    <property type="evidence" value="ECO:0007669"/>
    <property type="project" value="UniProtKB-SubCell"/>
</dbReference>
<keyword evidence="6" id="KW-0406">Ion transport</keyword>